<dbReference type="InterPro" id="IPR028244">
    <property type="entry name" value="T6SS_Rhs_Vgr_dom"/>
</dbReference>
<dbReference type="Pfam" id="PF10106">
    <property type="entry name" value="DUF2345"/>
    <property type="match status" value="1"/>
</dbReference>
<feature type="compositionally biased region" description="Polar residues" evidence="1">
    <location>
        <begin position="570"/>
        <end position="587"/>
    </location>
</feature>
<gene>
    <name evidence="5" type="ORF">CT19425_MP50146</name>
</gene>
<feature type="region of interest" description="Disordered" evidence="1">
    <location>
        <begin position="732"/>
        <end position="758"/>
    </location>
</feature>
<evidence type="ECO:0008006" key="7">
    <source>
        <dbReference type="Google" id="ProtNLM"/>
    </source>
</evidence>
<dbReference type="Pfam" id="PF05954">
    <property type="entry name" value="Phage_GPD"/>
    <property type="match status" value="1"/>
</dbReference>
<dbReference type="AlphaFoldDB" id="A0A375IM02"/>
<dbReference type="InterPro" id="IPR018769">
    <property type="entry name" value="VgrG2_DUF2345"/>
</dbReference>
<dbReference type="Gene3D" id="3.55.50.10">
    <property type="entry name" value="Baseplate protein-like domains"/>
    <property type="match status" value="1"/>
</dbReference>
<evidence type="ECO:0000313" key="5">
    <source>
        <dbReference type="EMBL" id="SPK75110.1"/>
    </source>
</evidence>
<evidence type="ECO:0000259" key="4">
    <source>
        <dbReference type="Pfam" id="PF13296"/>
    </source>
</evidence>
<dbReference type="Pfam" id="PF04717">
    <property type="entry name" value="Phage_base_V"/>
    <property type="match status" value="1"/>
</dbReference>
<reference evidence="5 6" key="1">
    <citation type="submission" date="2018-01" db="EMBL/GenBank/DDBJ databases">
        <authorList>
            <person name="Gaut B.S."/>
            <person name="Morton B.R."/>
            <person name="Clegg M.T."/>
            <person name="Duvall M.R."/>
        </authorList>
    </citation>
    <scope>NUCLEOTIDE SEQUENCE [LARGE SCALE GENOMIC DNA]</scope>
    <source>
        <strain evidence="5">Cupriavidus taiwanensis LMG 19425</strain>
        <plasmid evidence="6">Plasmid ii</plasmid>
    </source>
</reference>
<organism evidence="5 6">
    <name type="scientific">Cupriavidus taiwanensis</name>
    <dbReference type="NCBI Taxonomy" id="164546"/>
    <lineage>
        <taxon>Bacteria</taxon>
        <taxon>Pseudomonadati</taxon>
        <taxon>Pseudomonadota</taxon>
        <taxon>Betaproteobacteria</taxon>
        <taxon>Burkholderiales</taxon>
        <taxon>Burkholderiaceae</taxon>
        <taxon>Cupriavidus</taxon>
    </lineage>
</organism>
<feature type="region of interest" description="Disordered" evidence="1">
    <location>
        <begin position="554"/>
        <end position="608"/>
    </location>
</feature>
<dbReference type="Pfam" id="PF13296">
    <property type="entry name" value="T6SS_Vgr"/>
    <property type="match status" value="1"/>
</dbReference>
<dbReference type="Gene3D" id="4.10.220.110">
    <property type="match status" value="1"/>
</dbReference>
<evidence type="ECO:0000259" key="3">
    <source>
        <dbReference type="Pfam" id="PF10106"/>
    </source>
</evidence>
<feature type="region of interest" description="Disordered" evidence="1">
    <location>
        <begin position="465"/>
        <end position="484"/>
    </location>
</feature>
<dbReference type="SUPFAM" id="SSF69255">
    <property type="entry name" value="gp5 N-terminal domain-like"/>
    <property type="match status" value="1"/>
</dbReference>
<evidence type="ECO:0000259" key="2">
    <source>
        <dbReference type="Pfam" id="PF04717"/>
    </source>
</evidence>
<dbReference type="Gene3D" id="2.30.110.50">
    <property type="match status" value="1"/>
</dbReference>
<protein>
    <recommendedName>
        <fullName evidence="7">Type VI secretion protein</fullName>
    </recommendedName>
</protein>
<keyword evidence="5" id="KW-0614">Plasmid</keyword>
<evidence type="ECO:0000256" key="1">
    <source>
        <dbReference type="SAM" id="MobiDB-lite"/>
    </source>
</evidence>
<sequence>MDVTTLYQHLFSAAHRLYALEGEGALGELAVEAWIGREGVSALAESRIVAVSANADIALESLLGQRVTLLTTLAGGGQSRRTGLIRQAEKLGADGSLARYRLTVVPWLWLTTQQRNSQVFQNRTLDSIIETILQPYAPHAQWRYAAGAEARIAAFGERAHVAQFRETDYHFLTRLLAEAGLGYTVVEDKEAPSGHVVVIFADSAQLPEDEESAAGGGVRFHRAHSQESADAIQQLVCESRATVGGVAVTAWDPEAKRAIRGHAPARSGGNMGRVASPDPYLSVSLSLAPDAASAQRVAEQVIEAVEARALLFTGRASVRTLRSGTRLTVTGCPHLPLQEDDAAGYPLLLAAVEHCGINNLAADTRAALADRMGPLEAALCFDAPPPAPDAAEATPGLLGVLPDHAPVRLASTQALQTAAREQGYAAIFRAIDARRPWRACVLDVNCPRLYSRSGPLGVHSAIVVGPDGQSQPEGNAEHHASPAGEIRVRFHWQRGERADDRSTRWIRVAQRQAGAGMGWQWLPRIGQEVLVKFADDDIDQPFVIGALYNGQGEAGHAPTPGGKTAGGGSDSQALYAQGTDSASSAQGNLAGGNSPAWHGLGAQPDGHRNAAALTGFKSQEHGGKGYNQLVLDDSDSQLRTQLATTLQSTQLNLGHLIHQQDNRRGSFRGQGFELRTDGHAAVRGQAGLLLTTYRDAATGKALPTGDNAAGIALLRQAGDLVKTLSQGATTHQAQALSTGKDAESPLPKQTRAASGMVDGQAVEAAKDDAFSGNTTTSGKVPHQAAAMVHLNGRAGLTMVAGQDLQMASGESVALASGLDSNIAVAGQARVHAGQAIGVAAGLSGPGDNNIGLQLTAGQDDIEIQAQHDLLKLAARDDLTVVSANMNVDFAAAKRIRIATAGGASILIEGGNITVECPGAITYKAAQRKFDGAVNSAYPLPEFPQAPMPYKPMEFRMRLANTPGEGGHALAHAPWKIAVGDAPLGLGMVGDDELVAHGVTDADGNVTLSQVQQEALARAYCASPANTWLVYPGQTVRVHVAEQDPTWTEAEAARHALNAGDFSGGLPQSISDDNTQQRLRYARDALAAGSSSQIYKKLSK</sequence>
<dbReference type="InterPro" id="IPR037026">
    <property type="entry name" value="Vgr_OB-fold_dom_sf"/>
</dbReference>
<accession>A0A375IM02</accession>
<feature type="domain" description="Putative type VI secretion system Rhs element associated Vgr" evidence="4">
    <location>
        <begin position="619"/>
        <end position="728"/>
    </location>
</feature>
<dbReference type="RefSeq" id="WP_115664762.1">
    <property type="nucleotide sequence ID" value="NZ_LT991977.1"/>
</dbReference>
<feature type="domain" description="Gp5/Type VI secretion system Vgr protein OB-fold" evidence="2">
    <location>
        <begin position="480"/>
        <end position="548"/>
    </location>
</feature>
<dbReference type="InterPro" id="IPR006531">
    <property type="entry name" value="Gp5/Vgr_OB"/>
</dbReference>
<dbReference type="SUPFAM" id="SSF69279">
    <property type="entry name" value="Phage tail proteins"/>
    <property type="match status" value="2"/>
</dbReference>
<feature type="domain" description="DUF2345" evidence="3">
    <location>
        <begin position="777"/>
        <end position="932"/>
    </location>
</feature>
<name>A0A375IM02_9BURK</name>
<dbReference type="Gene3D" id="2.40.50.230">
    <property type="entry name" value="Gp5 N-terminal domain"/>
    <property type="match status" value="1"/>
</dbReference>
<geneLocation type="plasmid" evidence="5">
    <name>II</name>
</geneLocation>
<proteinExistence type="predicted"/>
<dbReference type="Proteomes" id="UP000255505">
    <property type="component" value="Plasmid II"/>
</dbReference>
<evidence type="ECO:0000313" key="6">
    <source>
        <dbReference type="Proteomes" id="UP000255505"/>
    </source>
</evidence>
<dbReference type="EMBL" id="LT991977">
    <property type="protein sequence ID" value="SPK75110.1"/>
    <property type="molecule type" value="Genomic_DNA"/>
</dbReference>